<dbReference type="Proteomes" id="UP000471521">
    <property type="component" value="Unassembled WGS sequence"/>
</dbReference>
<organism evidence="2 3">
    <name type="scientific">Halobacterium bonnevillei</name>
    <dbReference type="NCBI Taxonomy" id="2692200"/>
    <lineage>
        <taxon>Archaea</taxon>
        <taxon>Methanobacteriati</taxon>
        <taxon>Methanobacteriota</taxon>
        <taxon>Stenosarchaea group</taxon>
        <taxon>Halobacteria</taxon>
        <taxon>Halobacteriales</taxon>
        <taxon>Halobacteriaceae</taxon>
        <taxon>Halobacterium</taxon>
    </lineage>
</organism>
<protein>
    <submittedName>
        <fullName evidence="2">Uncharacterized protein</fullName>
    </submittedName>
</protein>
<evidence type="ECO:0000313" key="2">
    <source>
        <dbReference type="EMBL" id="MXR19889.1"/>
    </source>
</evidence>
<sequence length="98" mass="10347">MVRHDSSHDTAADSQFRAAAEGAFRLVERYGVALRAAAFFAVALGVGLVLRHAAPNPALKQIVSIGVWFTIMSAICTAILGGVVKVVGGARRRRRTGS</sequence>
<dbReference type="AlphaFoldDB" id="A0A6B0SQH9"/>
<dbReference type="RefSeq" id="WP_159525458.1">
    <property type="nucleotide sequence ID" value="NZ_WUUU01000019.1"/>
</dbReference>
<comment type="caution">
    <text evidence="2">The sequence shown here is derived from an EMBL/GenBank/DDBJ whole genome shotgun (WGS) entry which is preliminary data.</text>
</comment>
<keyword evidence="1" id="KW-1133">Transmembrane helix</keyword>
<feature type="transmembrane region" description="Helical" evidence="1">
    <location>
        <begin position="62"/>
        <end position="88"/>
    </location>
</feature>
<feature type="transmembrane region" description="Helical" evidence="1">
    <location>
        <begin position="32"/>
        <end position="50"/>
    </location>
</feature>
<name>A0A6B0SQH9_9EURY</name>
<evidence type="ECO:0000313" key="3">
    <source>
        <dbReference type="Proteomes" id="UP000471521"/>
    </source>
</evidence>
<proteinExistence type="predicted"/>
<accession>A0A6B0SQH9</accession>
<dbReference type="EMBL" id="WUUU01000019">
    <property type="protein sequence ID" value="MXR19889.1"/>
    <property type="molecule type" value="Genomic_DNA"/>
</dbReference>
<keyword evidence="1" id="KW-0812">Transmembrane</keyword>
<gene>
    <name evidence="2" type="ORF">GRX66_04470</name>
</gene>
<evidence type="ECO:0000256" key="1">
    <source>
        <dbReference type="SAM" id="Phobius"/>
    </source>
</evidence>
<keyword evidence="3" id="KW-1185">Reference proteome</keyword>
<reference evidence="2 3" key="1">
    <citation type="submission" date="2019-12" db="EMBL/GenBank/DDBJ databases">
        <title>Isolation and characterization of three novel carbon monoxide-oxidizing members of Halobacteria from salione crusts and soils.</title>
        <authorList>
            <person name="Myers M.R."/>
            <person name="King G.M."/>
        </authorList>
    </citation>
    <scope>NUCLEOTIDE SEQUENCE [LARGE SCALE GENOMIC DNA]</scope>
    <source>
        <strain evidence="2 3">PCN9</strain>
    </source>
</reference>
<keyword evidence="1" id="KW-0472">Membrane</keyword>